<dbReference type="AlphaFoldDB" id="A0A7Z0GNB5"/>
<accession>A0A7Z0GNB5</accession>
<dbReference type="Proteomes" id="UP000535437">
    <property type="component" value="Unassembled WGS sequence"/>
</dbReference>
<keyword evidence="2" id="KW-1185">Reference proteome</keyword>
<dbReference type="RefSeq" id="WP_179541624.1">
    <property type="nucleotide sequence ID" value="NZ_BAAALL010000002.1"/>
</dbReference>
<evidence type="ECO:0000313" key="2">
    <source>
        <dbReference type="Proteomes" id="UP000535437"/>
    </source>
</evidence>
<evidence type="ECO:0000313" key="1">
    <source>
        <dbReference type="EMBL" id="NYJ78256.1"/>
    </source>
</evidence>
<reference evidence="1 2" key="1">
    <citation type="submission" date="2020-07" db="EMBL/GenBank/DDBJ databases">
        <title>Sequencing the genomes of 1000 actinobacteria strains.</title>
        <authorList>
            <person name="Klenk H.-P."/>
        </authorList>
    </citation>
    <scope>NUCLEOTIDE SEQUENCE [LARGE SCALE GENOMIC DNA]</scope>
    <source>
        <strain evidence="1 2">DSM 15475</strain>
    </source>
</reference>
<gene>
    <name evidence="1" type="ORF">HNR09_001667</name>
</gene>
<dbReference type="EMBL" id="JACCFY010000001">
    <property type="protein sequence ID" value="NYJ78256.1"/>
    <property type="molecule type" value="Genomic_DNA"/>
</dbReference>
<proteinExistence type="predicted"/>
<protein>
    <submittedName>
        <fullName evidence="1">Uncharacterized protein</fullName>
    </submittedName>
</protein>
<name>A0A7Z0GNB5_9MICC</name>
<comment type="caution">
    <text evidence="1">The sequence shown here is derived from an EMBL/GenBank/DDBJ whole genome shotgun (WGS) entry which is preliminary data.</text>
</comment>
<organism evidence="1 2">
    <name type="scientific">Nesterenkonia xinjiangensis</name>
    <dbReference type="NCBI Taxonomy" id="225327"/>
    <lineage>
        <taxon>Bacteria</taxon>
        <taxon>Bacillati</taxon>
        <taxon>Actinomycetota</taxon>
        <taxon>Actinomycetes</taxon>
        <taxon>Micrococcales</taxon>
        <taxon>Micrococcaceae</taxon>
        <taxon>Nesterenkonia</taxon>
    </lineage>
</organism>
<sequence>MRRVEHCESCGYALYAYPSERGPFYCETVRCEQGQDAHDALTARMNEKNGPDSRQEVTGPFPESDTYQEASVMSQSIATTEHPDQHTTTHELPGSQARFILRSLSPEQPGVVQLDVITSAGDAVTMQLRHEQAQDLADVLFIAVDRFAADDDAAIEADHARLLAEGGSTLWTLGGLLAAHYDDLGTVQVVELAEALEVTPTFLLEAIIAPRPSCPWDDRPEGDRLLTVDDVFKAAQVLGVETAELAEVIANAEGAAA</sequence>